<evidence type="ECO:0000313" key="2">
    <source>
        <dbReference type="Proteomes" id="UP001213000"/>
    </source>
</evidence>
<dbReference type="AlphaFoldDB" id="A0AAD5W368"/>
<keyword evidence="2" id="KW-1185">Reference proteome</keyword>
<accession>A0AAD5W368</accession>
<dbReference type="PANTHER" id="PTHR14187">
    <property type="entry name" value="ALPHA KINASE/ELONGATION FACTOR 2 KINASE"/>
    <property type="match status" value="1"/>
</dbReference>
<protein>
    <submittedName>
        <fullName evidence="1">Uncharacterized protein</fullName>
    </submittedName>
</protein>
<dbReference type="SUPFAM" id="SSF53067">
    <property type="entry name" value="Actin-like ATPase domain"/>
    <property type="match status" value="4"/>
</dbReference>
<dbReference type="Proteomes" id="UP001213000">
    <property type="component" value="Unassembled WGS sequence"/>
</dbReference>
<proteinExistence type="predicted"/>
<dbReference type="CDD" id="cd10170">
    <property type="entry name" value="ASKHA_NBD_HSP70"/>
    <property type="match status" value="2"/>
</dbReference>
<dbReference type="PANTHER" id="PTHR14187:SF5">
    <property type="entry name" value="HEAT SHOCK 70 KDA PROTEIN 12A"/>
    <property type="match status" value="1"/>
</dbReference>
<dbReference type="InterPro" id="IPR043129">
    <property type="entry name" value="ATPase_NBD"/>
</dbReference>
<sequence length="1125" mass="124801">MPGARSPYSGTSRKLVIASDVGTTYSGVSYAILDPGLEPEIKPVTRFPNKAQVGGDAKVPTVIHYGSDGFPCAIGAETEKEGFEALAGEEDWIKAEWKIIDLPPLPEGKTAIDVFADSLEYLDTCARRYIEETQIDGASLLSSGNVDFILSHPNAWEGAQQTMMRNAAIKAEPISDTLEGRRCISFISEGEASLDFCLDKNLTNEGIEQGEGVTIVDAGGGTLDICTYARRDGSAHDFEETAAAQSYFKDLYSSLVQHRSTLTLTQPLEFLKDTRFQEDIPFIVDKVDKTTKPAFRGPKDPQYIKFGNARDRDPALGIRGGQLKLDGSILAQFFEPSIECIVAAVKEQQKYSKKNVSTVFLVGGFAASDYLFAPLQARLEPQGFTVRRPDAHLNKAVPDGAIAHSLQPAATSRVSKYAYGVKASIWELRRLHTLWIRIQARISQCCIELPLENSAGNFHDVFEIRADISNMVKDLSPKTGKQYYEINFDIVILFGTTEFEAQFTWKEAGAIKRSEALSAQGLRHEAGVRLVDSGTLQFPSLQATSSLPSEMSTSISYAGTEHKLVIAFDVGTTYSGISYSILDPGREPEVKPVTRFPSRAKVGGDAKVPSVIYYDSDGIPQAIGAETEREGLEAIAEESQWVKTEWFKLHLRPRTRATETLGDEIPPLPQNKSAVDVFADFLRYLNKCARAYIEETHIEGHSLLSSGKVEFILSHPNSWEGAQQTLMRSAAIQAGLIPNTVKDRARVSFISEGEASLNFCIDKNLMNESIQQGNGVIIVDAGGGTIDVSTYARKDGSRNEYDEIAATQSYFNGSIFVTRAAAKYLQELLRGTRFQDDIRFMTDKFDKGTKLGFRDASDPQYIKFGRVSERDPSLNIRSGTLRLEGGLVAGFFEPSIEAIVNAAVSQRELSSKPVSTVFLVGGFSASDYLFWQVTKRLEPLGFAVYRPDAHLNKAVPDGAIISSLRSTVRTRVARYSFGVRSTVKYNAKIPEHRNRYDKCVEFGTRVSGKGEFRRSFFQDAVKKSQLGKQNKTTITVYRGPLSPPPTFIDEDPDNFREVFRVHADLTQAIKGLKKVKGSQGKYFRIVYDIVILFGATEFKAQYAWYENVWLCLLTTWWQSLLTFWF</sequence>
<organism evidence="1 2">
    <name type="scientific">Leucocoprinus birnbaumii</name>
    <dbReference type="NCBI Taxonomy" id="56174"/>
    <lineage>
        <taxon>Eukaryota</taxon>
        <taxon>Fungi</taxon>
        <taxon>Dikarya</taxon>
        <taxon>Basidiomycota</taxon>
        <taxon>Agaricomycotina</taxon>
        <taxon>Agaricomycetes</taxon>
        <taxon>Agaricomycetidae</taxon>
        <taxon>Agaricales</taxon>
        <taxon>Agaricineae</taxon>
        <taxon>Agaricaceae</taxon>
        <taxon>Leucocoprinus</taxon>
    </lineage>
</organism>
<reference evidence="1" key="1">
    <citation type="submission" date="2022-07" db="EMBL/GenBank/DDBJ databases">
        <title>Genome Sequence of Leucocoprinus birnbaumii.</title>
        <authorList>
            <person name="Buettner E."/>
        </authorList>
    </citation>
    <scope>NUCLEOTIDE SEQUENCE</scope>
    <source>
        <strain evidence="1">VT141</strain>
    </source>
</reference>
<dbReference type="EMBL" id="JANIEX010000038">
    <property type="protein sequence ID" value="KAJ3575399.1"/>
    <property type="molecule type" value="Genomic_DNA"/>
</dbReference>
<dbReference type="Gene3D" id="3.30.420.40">
    <property type="match status" value="2"/>
</dbReference>
<evidence type="ECO:0000313" key="1">
    <source>
        <dbReference type="EMBL" id="KAJ3575399.1"/>
    </source>
</evidence>
<comment type="caution">
    <text evidence="1">The sequence shown here is derived from an EMBL/GenBank/DDBJ whole genome shotgun (WGS) entry which is preliminary data.</text>
</comment>
<gene>
    <name evidence="1" type="ORF">NP233_g1121</name>
</gene>
<name>A0AAD5W368_9AGAR</name>